<keyword evidence="3" id="KW-0677">Repeat</keyword>
<evidence type="ECO:0000256" key="2">
    <source>
        <dbReference type="ARBA" id="ARBA00022448"/>
    </source>
</evidence>
<reference evidence="6 7" key="1">
    <citation type="submission" date="2016-03" db="EMBL/GenBank/DDBJ databases">
        <title>Cyphomyrmex costatus WGS genome.</title>
        <authorList>
            <person name="Nygaard S."/>
            <person name="Hu H."/>
            <person name="Boomsma J."/>
            <person name="Zhang G."/>
        </authorList>
    </citation>
    <scope>NUCLEOTIDE SEQUENCE [LARGE SCALE GENOMIC DNA]</scope>
    <source>
        <strain evidence="6">MS0001</strain>
        <tissue evidence="6">Whole body</tissue>
    </source>
</reference>
<evidence type="ECO:0000256" key="5">
    <source>
        <dbReference type="PROSITE-ProRule" id="PRU00259"/>
    </source>
</evidence>
<keyword evidence="7" id="KW-1185">Reference proteome</keyword>
<evidence type="ECO:0000256" key="3">
    <source>
        <dbReference type="ARBA" id="ARBA00022737"/>
    </source>
</evidence>
<feature type="repeat" description="ARM" evidence="5">
    <location>
        <begin position="237"/>
        <end position="279"/>
    </location>
</feature>
<dbReference type="Proteomes" id="UP000078542">
    <property type="component" value="Unassembled WGS sequence"/>
</dbReference>
<evidence type="ECO:0000256" key="1">
    <source>
        <dbReference type="ARBA" id="ARBA00010394"/>
    </source>
</evidence>
<evidence type="ECO:0000313" key="6">
    <source>
        <dbReference type="EMBL" id="KYN07225.1"/>
    </source>
</evidence>
<gene>
    <name evidence="6" type="ORF">ALC62_01782</name>
</gene>
<dbReference type="InterPro" id="IPR011989">
    <property type="entry name" value="ARM-like"/>
</dbReference>
<dbReference type="AlphaFoldDB" id="A0A151IP63"/>
<dbReference type="Pfam" id="PF16186">
    <property type="entry name" value="Arm_3"/>
    <property type="match status" value="1"/>
</dbReference>
<dbReference type="STRING" id="456900.A0A151IP63"/>
<dbReference type="PROSITE" id="PS50176">
    <property type="entry name" value="ARM_REPEAT"/>
    <property type="match status" value="2"/>
</dbReference>
<keyword evidence="2" id="KW-0813">Transport</keyword>
<evidence type="ECO:0000256" key="4">
    <source>
        <dbReference type="ARBA" id="ARBA00022927"/>
    </source>
</evidence>
<dbReference type="Gene3D" id="1.25.10.10">
    <property type="entry name" value="Leucine-rich Repeat Variant"/>
    <property type="match status" value="1"/>
</dbReference>
<dbReference type="EMBL" id="KQ976892">
    <property type="protein sequence ID" value="KYN07225.1"/>
    <property type="molecule type" value="Genomic_DNA"/>
</dbReference>
<proteinExistence type="inferred from homology"/>
<dbReference type="GO" id="GO:0006607">
    <property type="term" value="P:NLS-bearing protein import into nucleus"/>
    <property type="evidence" value="ECO:0007669"/>
    <property type="project" value="UniProtKB-ARBA"/>
</dbReference>
<dbReference type="SMART" id="SM00185">
    <property type="entry name" value="ARM"/>
    <property type="match status" value="8"/>
</dbReference>
<name>A0A151IP63_9HYME</name>
<sequence length="413" mass="45151">MAIQACRKLLSREKNPPINDIIEGGIVPCFIELLDNNLNIPLQFEVTWVLTNIASGTSVQTQNVIKHGAIPKLVNLLKSSSPIVAEQAVWALGNIAGDGPYARDLVLGHDALPLLLELIKPDTSVTFMRNIVWTLSNLCRNKNPPPPFELIKPVLPIFNRLLSYTDRDVLADTCWALSYLTDGSNDKIQAVLETGIIPKLVEMLTLQEGIILTPALRTVGNIVTGDDAQTDAVIHAGGLSHLGALLRFPRANIVKEAAWAISNIMAGNEDQIQSAIDAGLLSPLIKVLQFGDYKSQKEAAWAITNLTTGGTIQHLSQLVGAGVLPPFCNLLESKDWNVIIVVLDGLTNILHAAEKIEQEERLAIMIEEAGGLDKIEVLQHHSNEQVYQKSMAIIDAFFSQKVCIFYSQIILSK</sequence>
<keyword evidence="4" id="KW-0653">Protein transport</keyword>
<feature type="repeat" description="ARM" evidence="5">
    <location>
        <begin position="68"/>
        <end position="96"/>
    </location>
</feature>
<evidence type="ECO:0000313" key="7">
    <source>
        <dbReference type="Proteomes" id="UP000078542"/>
    </source>
</evidence>
<protein>
    <submittedName>
        <fullName evidence="6">Importin subunit alpha-2</fullName>
    </submittedName>
</protein>
<accession>A0A151IP63</accession>
<dbReference type="InterPro" id="IPR000225">
    <property type="entry name" value="Armadillo"/>
</dbReference>
<dbReference type="InterPro" id="IPR032413">
    <property type="entry name" value="Arm_3"/>
</dbReference>
<dbReference type="SUPFAM" id="SSF48371">
    <property type="entry name" value="ARM repeat"/>
    <property type="match status" value="1"/>
</dbReference>
<organism evidence="6 7">
    <name type="scientific">Cyphomyrmex costatus</name>
    <dbReference type="NCBI Taxonomy" id="456900"/>
    <lineage>
        <taxon>Eukaryota</taxon>
        <taxon>Metazoa</taxon>
        <taxon>Ecdysozoa</taxon>
        <taxon>Arthropoda</taxon>
        <taxon>Hexapoda</taxon>
        <taxon>Insecta</taxon>
        <taxon>Pterygota</taxon>
        <taxon>Neoptera</taxon>
        <taxon>Endopterygota</taxon>
        <taxon>Hymenoptera</taxon>
        <taxon>Apocrita</taxon>
        <taxon>Aculeata</taxon>
        <taxon>Formicoidea</taxon>
        <taxon>Formicidae</taxon>
        <taxon>Myrmicinae</taxon>
        <taxon>Cyphomyrmex</taxon>
    </lineage>
</organism>
<dbReference type="GO" id="GO:0005634">
    <property type="term" value="C:nucleus"/>
    <property type="evidence" value="ECO:0007669"/>
    <property type="project" value="UniProtKB-ARBA"/>
</dbReference>
<dbReference type="FunFam" id="1.25.10.10:FF:000009">
    <property type="entry name" value="Importin subunit alpha"/>
    <property type="match status" value="1"/>
</dbReference>
<comment type="similarity">
    <text evidence="1">Belongs to the importin alpha family.</text>
</comment>
<dbReference type="InterPro" id="IPR016024">
    <property type="entry name" value="ARM-type_fold"/>
</dbReference>
<dbReference type="PANTHER" id="PTHR23316">
    <property type="entry name" value="IMPORTIN ALPHA"/>
    <property type="match status" value="1"/>
</dbReference>
<dbReference type="Pfam" id="PF00514">
    <property type="entry name" value="Arm"/>
    <property type="match status" value="5"/>
</dbReference>